<evidence type="ECO:0000313" key="14">
    <source>
        <dbReference type="Proteomes" id="UP001560685"/>
    </source>
</evidence>
<dbReference type="Pfam" id="PF01728">
    <property type="entry name" value="FtsJ"/>
    <property type="match status" value="1"/>
</dbReference>
<dbReference type="EMBL" id="JBEHZE010000001">
    <property type="protein sequence ID" value="MEX6633758.1"/>
    <property type="molecule type" value="Genomic_DNA"/>
</dbReference>
<evidence type="ECO:0000259" key="12">
    <source>
        <dbReference type="Pfam" id="PF01728"/>
    </source>
</evidence>
<dbReference type="GO" id="GO:0008168">
    <property type="term" value="F:methyltransferase activity"/>
    <property type="evidence" value="ECO:0007669"/>
    <property type="project" value="UniProtKB-KW"/>
</dbReference>
<evidence type="ECO:0000256" key="10">
    <source>
        <dbReference type="ARBA" id="ARBA00048970"/>
    </source>
</evidence>
<evidence type="ECO:0000256" key="7">
    <source>
        <dbReference type="ARBA" id="ARBA00041129"/>
    </source>
</evidence>
<comment type="subcellular location">
    <subcellularLocation>
        <location evidence="11">Cytoplasm</location>
    </subcellularLocation>
</comment>
<dbReference type="SUPFAM" id="SSF53335">
    <property type="entry name" value="S-adenosyl-L-methionine-dependent methyltransferases"/>
    <property type="match status" value="1"/>
</dbReference>
<feature type="binding site" evidence="11">
    <location>
        <position position="97"/>
    </location>
    <ligand>
        <name>S-adenosyl-L-methionine</name>
        <dbReference type="ChEBI" id="CHEBI:59789"/>
    </ligand>
</feature>
<evidence type="ECO:0000256" key="9">
    <source>
        <dbReference type="ARBA" id="ARBA00042745"/>
    </source>
</evidence>
<keyword evidence="4 11" id="KW-0949">S-adenosyl-L-methionine</keyword>
<comment type="catalytic activity">
    <reaction evidence="10 11">
        <text>uridine(2552) in 23S rRNA + S-adenosyl-L-methionine = 2'-O-methyluridine(2552) in 23S rRNA + S-adenosyl-L-homocysteine + H(+)</text>
        <dbReference type="Rhea" id="RHEA:42720"/>
        <dbReference type="Rhea" id="RHEA-COMP:10202"/>
        <dbReference type="Rhea" id="RHEA-COMP:10203"/>
        <dbReference type="ChEBI" id="CHEBI:15378"/>
        <dbReference type="ChEBI" id="CHEBI:57856"/>
        <dbReference type="ChEBI" id="CHEBI:59789"/>
        <dbReference type="ChEBI" id="CHEBI:65315"/>
        <dbReference type="ChEBI" id="CHEBI:74478"/>
        <dbReference type="EC" id="2.1.1.166"/>
    </reaction>
</comment>
<feature type="binding site" evidence="11">
    <location>
        <position position="137"/>
    </location>
    <ligand>
        <name>S-adenosyl-L-methionine</name>
        <dbReference type="ChEBI" id="CHEBI:59789"/>
    </ligand>
</feature>
<keyword evidence="2 11" id="KW-0489">Methyltransferase</keyword>
<evidence type="ECO:0000256" key="2">
    <source>
        <dbReference type="ARBA" id="ARBA00022603"/>
    </source>
</evidence>
<gene>
    <name evidence="11" type="primary">rlmE</name>
    <name evidence="11" type="synonym">ftsJ</name>
    <name evidence="11" type="synonym">rrmJ</name>
    <name evidence="13" type="ORF">ABFZ84_09395</name>
</gene>
<feature type="binding site" evidence="11">
    <location>
        <position position="113"/>
    </location>
    <ligand>
        <name>S-adenosyl-L-methionine</name>
        <dbReference type="ChEBI" id="CHEBI:59789"/>
    </ligand>
</feature>
<feature type="binding site" evidence="11">
    <location>
        <position position="77"/>
    </location>
    <ligand>
        <name>S-adenosyl-L-methionine</name>
        <dbReference type="ChEBI" id="CHEBI:59789"/>
    </ligand>
</feature>
<comment type="caution">
    <text evidence="13">The sequence shown here is derived from an EMBL/GenBank/DDBJ whole genome shotgun (WGS) entry which is preliminary data.</text>
</comment>
<evidence type="ECO:0000313" key="13">
    <source>
        <dbReference type="EMBL" id="MEX6633758.1"/>
    </source>
</evidence>
<dbReference type="RefSeq" id="WP_369314560.1">
    <property type="nucleotide sequence ID" value="NZ_JBEHZE010000001.1"/>
</dbReference>
<keyword evidence="14" id="KW-1185">Reference proteome</keyword>
<evidence type="ECO:0000256" key="11">
    <source>
        <dbReference type="HAMAP-Rule" id="MF_01547"/>
    </source>
</evidence>
<dbReference type="GO" id="GO:0032259">
    <property type="term" value="P:methylation"/>
    <property type="evidence" value="ECO:0007669"/>
    <property type="project" value="UniProtKB-KW"/>
</dbReference>
<proteinExistence type="inferred from homology"/>
<comment type="similarity">
    <text evidence="11">Belongs to the class I-like SAM-binding methyltransferase superfamily. RNA methyltransferase RlmE family.</text>
</comment>
<sequence length="231" mass="25009">MAGEAKPREFNVHVKTAKRRDYASTLWLKRQLNDPYVRKAKAEGFRSRAAYKLIELDEKFQLLRPGARVVDLGCAPGGWCQVAAKAVGKSGRVVGIDYLGMPAVPGADVLEMDFLDEEAPQKLQELMDGKADLVLSDMAAPTTGHRSTDHLRIVGLAEAALDYAEDVLAPGGAFVCKVFAGGAEGDLLNRLKMNFESVKHAKPKASRSGSAEKYVVATGFRGVTDNEISED</sequence>
<evidence type="ECO:0000256" key="6">
    <source>
        <dbReference type="ARBA" id="ARBA00038861"/>
    </source>
</evidence>
<dbReference type="InterPro" id="IPR015507">
    <property type="entry name" value="rRNA-MeTfrase_E"/>
</dbReference>
<dbReference type="InterPro" id="IPR029063">
    <property type="entry name" value="SAM-dependent_MTases_sf"/>
</dbReference>
<dbReference type="PIRSF" id="PIRSF005461">
    <property type="entry name" value="23S_rRNA_mtase"/>
    <property type="match status" value="1"/>
</dbReference>
<comment type="function">
    <text evidence="5 11">Specifically methylates the uridine in position 2552 of 23S rRNA at the 2'-O position of the ribose in the fully assembled 50S ribosomal subunit.</text>
</comment>
<feature type="binding site" evidence="11">
    <location>
        <position position="79"/>
    </location>
    <ligand>
        <name>S-adenosyl-L-methionine</name>
        <dbReference type="ChEBI" id="CHEBI:59789"/>
    </ligand>
</feature>
<dbReference type="HAMAP" id="MF_01547">
    <property type="entry name" value="RNA_methyltr_E"/>
    <property type="match status" value="1"/>
</dbReference>
<dbReference type="Gene3D" id="3.40.50.150">
    <property type="entry name" value="Vaccinia Virus protein VP39"/>
    <property type="match status" value="1"/>
</dbReference>
<feature type="active site" description="Proton acceptor" evidence="11">
    <location>
        <position position="177"/>
    </location>
</feature>
<name>A0ABV3Z5J6_9PROT</name>
<protein>
    <recommendedName>
        <fullName evidence="7 11">Ribosomal RNA large subunit methyltransferase E</fullName>
        <ecNumber evidence="6 11">2.1.1.166</ecNumber>
    </recommendedName>
    <alternativeName>
        <fullName evidence="9 11">23S rRNA Um2552 methyltransferase</fullName>
    </alternativeName>
    <alternativeName>
        <fullName evidence="8 11">rRNA (uridine-2'-O-)-methyltransferase</fullName>
    </alternativeName>
</protein>
<evidence type="ECO:0000256" key="1">
    <source>
        <dbReference type="ARBA" id="ARBA00022552"/>
    </source>
</evidence>
<dbReference type="PANTHER" id="PTHR10920:SF18">
    <property type="entry name" value="RRNA METHYLTRANSFERASE 2, MITOCHONDRIAL"/>
    <property type="match status" value="1"/>
</dbReference>
<dbReference type="Proteomes" id="UP001560685">
    <property type="component" value="Unassembled WGS sequence"/>
</dbReference>
<evidence type="ECO:0000256" key="8">
    <source>
        <dbReference type="ARBA" id="ARBA00041995"/>
    </source>
</evidence>
<dbReference type="EC" id="2.1.1.166" evidence="6 11"/>
<dbReference type="PANTHER" id="PTHR10920">
    <property type="entry name" value="RIBOSOMAL RNA METHYLTRANSFERASE"/>
    <property type="match status" value="1"/>
</dbReference>
<accession>A0ABV3Z5J6</accession>
<evidence type="ECO:0000256" key="3">
    <source>
        <dbReference type="ARBA" id="ARBA00022679"/>
    </source>
</evidence>
<reference evidence="13 14" key="1">
    <citation type="submission" date="2024-05" db="EMBL/GenBank/DDBJ databases">
        <title>Three bacterial strains, DH-69, EH-24, and ECK-19 isolated from coastal sediments.</title>
        <authorList>
            <person name="Ye Y.-Q."/>
            <person name="Du Z.-J."/>
        </authorList>
    </citation>
    <scope>NUCLEOTIDE SEQUENCE [LARGE SCALE GENOMIC DNA]</scope>
    <source>
        <strain evidence="13 14">ECK-19</strain>
    </source>
</reference>
<organism evidence="13 14">
    <name type="scientific">Hyphococcus lacteus</name>
    <dbReference type="NCBI Taxonomy" id="3143536"/>
    <lineage>
        <taxon>Bacteria</taxon>
        <taxon>Pseudomonadati</taxon>
        <taxon>Pseudomonadota</taxon>
        <taxon>Alphaproteobacteria</taxon>
        <taxon>Parvularculales</taxon>
        <taxon>Parvularculaceae</taxon>
        <taxon>Hyphococcus</taxon>
    </lineage>
</organism>
<keyword evidence="1 11" id="KW-0698">rRNA processing</keyword>
<evidence type="ECO:0000256" key="5">
    <source>
        <dbReference type="ARBA" id="ARBA00037569"/>
    </source>
</evidence>
<keyword evidence="3 11" id="KW-0808">Transferase</keyword>
<dbReference type="InterPro" id="IPR002877">
    <property type="entry name" value="RNA_MeTrfase_FtsJ_dom"/>
</dbReference>
<dbReference type="InterPro" id="IPR050082">
    <property type="entry name" value="RNA_methyltr_RlmE"/>
</dbReference>
<feature type="domain" description="Ribosomal RNA methyltransferase FtsJ" evidence="12">
    <location>
        <begin position="45"/>
        <end position="220"/>
    </location>
</feature>
<evidence type="ECO:0000256" key="4">
    <source>
        <dbReference type="ARBA" id="ARBA00022691"/>
    </source>
</evidence>
<keyword evidence="11" id="KW-0963">Cytoplasm</keyword>